<accession>W7IM91</accession>
<evidence type="ECO:0000313" key="3">
    <source>
        <dbReference type="Proteomes" id="UP000019277"/>
    </source>
</evidence>
<dbReference type="STRING" id="909613.UO65_3231"/>
<protein>
    <recommendedName>
        <fullName evidence="1">DUF397 domain-containing protein</fullName>
    </recommendedName>
</protein>
<comment type="caution">
    <text evidence="2">The sequence shown here is derived from an EMBL/GenBank/DDBJ whole genome shotgun (WGS) entry which is preliminary data.</text>
</comment>
<dbReference type="InterPro" id="IPR007278">
    <property type="entry name" value="DUF397"/>
</dbReference>
<dbReference type="Proteomes" id="UP000019277">
    <property type="component" value="Unassembled WGS sequence"/>
</dbReference>
<evidence type="ECO:0000259" key="1">
    <source>
        <dbReference type="Pfam" id="PF04149"/>
    </source>
</evidence>
<sequence>MLADGRVALRDSKNPAAPAHVLPARAWTRFNAAIKGDAVGCPAG</sequence>
<reference evidence="2 3" key="1">
    <citation type="journal article" date="2014" name="Genome Announc.">
        <title>Draft Genome Sequence of the Antitrypanosomally Active Sponge-Associated Bacterium Actinokineospora sp. Strain EG49.</title>
        <authorList>
            <person name="Harjes J."/>
            <person name="Ryu T."/>
            <person name="Abdelmohsen U.R."/>
            <person name="Moitinho-Silva L."/>
            <person name="Horn H."/>
            <person name="Ravasi T."/>
            <person name="Hentschel U."/>
        </authorList>
    </citation>
    <scope>NUCLEOTIDE SEQUENCE [LARGE SCALE GENOMIC DNA]</scope>
    <source>
        <strain evidence="2 3">EG49</strain>
    </source>
</reference>
<dbReference type="Pfam" id="PF04149">
    <property type="entry name" value="DUF397"/>
    <property type="match status" value="1"/>
</dbReference>
<gene>
    <name evidence="2" type="ORF">UO65_3231</name>
</gene>
<dbReference type="EMBL" id="AYXG01000109">
    <property type="protein sequence ID" value="EWC61493.1"/>
    <property type="molecule type" value="Genomic_DNA"/>
</dbReference>
<feature type="domain" description="DUF397" evidence="1">
    <location>
        <begin position="6"/>
        <end position="35"/>
    </location>
</feature>
<organism evidence="2 3">
    <name type="scientific">Actinokineospora spheciospongiae</name>
    <dbReference type="NCBI Taxonomy" id="909613"/>
    <lineage>
        <taxon>Bacteria</taxon>
        <taxon>Bacillati</taxon>
        <taxon>Actinomycetota</taxon>
        <taxon>Actinomycetes</taxon>
        <taxon>Pseudonocardiales</taxon>
        <taxon>Pseudonocardiaceae</taxon>
        <taxon>Actinokineospora</taxon>
    </lineage>
</organism>
<proteinExistence type="predicted"/>
<name>W7IM91_9PSEU</name>
<dbReference type="AlphaFoldDB" id="W7IM91"/>
<evidence type="ECO:0000313" key="2">
    <source>
        <dbReference type="EMBL" id="EWC61493.1"/>
    </source>
</evidence>
<keyword evidence="3" id="KW-1185">Reference proteome</keyword>